<sequence>MPKTQNQKELCTCSKCIFNSVYDPETKTTQHGKYLAPRTIRTHQLQDRKPLVMEDSNSDKSSTNNSTVIHSDSSNGSVFEGPNMADNNLIYTEKEIQEWAGEVGNQDDFLIDVQNGTAFKTLFSKDQSNSLDLALSLFVDWFNPRGNKISGSVCFLLLKSPTLNSKQSIPYWSCGNNSRSLFTQH</sequence>
<keyword evidence="3" id="KW-1185">Reference proteome</keyword>
<proteinExistence type="predicted"/>
<feature type="region of interest" description="Disordered" evidence="1">
    <location>
        <begin position="46"/>
        <end position="77"/>
    </location>
</feature>
<evidence type="ECO:0000313" key="3">
    <source>
        <dbReference type="Proteomes" id="UP000324748"/>
    </source>
</evidence>
<reference evidence="2 3" key="1">
    <citation type="submission" date="2019-05" db="EMBL/GenBank/DDBJ databases">
        <title>Emergence of the Ug99 lineage of the wheat stem rust pathogen through somatic hybridization.</title>
        <authorList>
            <person name="Li F."/>
            <person name="Upadhyaya N.M."/>
            <person name="Sperschneider J."/>
            <person name="Matny O."/>
            <person name="Nguyen-Phuc H."/>
            <person name="Mago R."/>
            <person name="Raley C."/>
            <person name="Miller M.E."/>
            <person name="Silverstein K.A.T."/>
            <person name="Henningsen E."/>
            <person name="Hirsch C.D."/>
            <person name="Visser B."/>
            <person name="Pretorius Z.A."/>
            <person name="Steffenson B.J."/>
            <person name="Schwessinger B."/>
            <person name="Dodds P.N."/>
            <person name="Figueroa M."/>
        </authorList>
    </citation>
    <scope>NUCLEOTIDE SEQUENCE [LARGE SCALE GENOMIC DNA]</scope>
    <source>
        <strain evidence="2">21-0</strain>
    </source>
</reference>
<dbReference type="Proteomes" id="UP000324748">
    <property type="component" value="Unassembled WGS sequence"/>
</dbReference>
<feature type="compositionally biased region" description="Polar residues" evidence="1">
    <location>
        <begin position="68"/>
        <end position="77"/>
    </location>
</feature>
<dbReference type="AlphaFoldDB" id="A0A5B0Q6N9"/>
<evidence type="ECO:0000256" key="1">
    <source>
        <dbReference type="SAM" id="MobiDB-lite"/>
    </source>
</evidence>
<accession>A0A5B0Q6N9</accession>
<organism evidence="2 3">
    <name type="scientific">Puccinia graminis f. sp. tritici</name>
    <dbReference type="NCBI Taxonomy" id="56615"/>
    <lineage>
        <taxon>Eukaryota</taxon>
        <taxon>Fungi</taxon>
        <taxon>Dikarya</taxon>
        <taxon>Basidiomycota</taxon>
        <taxon>Pucciniomycotina</taxon>
        <taxon>Pucciniomycetes</taxon>
        <taxon>Pucciniales</taxon>
        <taxon>Pucciniaceae</taxon>
        <taxon>Puccinia</taxon>
    </lineage>
</organism>
<evidence type="ECO:0000313" key="2">
    <source>
        <dbReference type="EMBL" id="KAA1108767.1"/>
    </source>
</evidence>
<dbReference type="OrthoDB" id="2505776at2759"/>
<protein>
    <submittedName>
        <fullName evidence="2">Uncharacterized protein</fullName>
    </submittedName>
</protein>
<name>A0A5B0Q6N9_PUCGR</name>
<dbReference type="EMBL" id="VSWC01000028">
    <property type="protein sequence ID" value="KAA1108767.1"/>
    <property type="molecule type" value="Genomic_DNA"/>
</dbReference>
<gene>
    <name evidence="2" type="ORF">PGT21_024895</name>
</gene>
<comment type="caution">
    <text evidence="2">The sequence shown here is derived from an EMBL/GenBank/DDBJ whole genome shotgun (WGS) entry which is preliminary data.</text>
</comment>